<sequence>MNPIYLIDQFFGSENLQPTPTNLANPELCTNAPYVTSTHSVSIHPSNQHYNMIQLSQPQQNEQTFQSNAVVNSVIVQDNSIVDQSNSVAFFFQPPDDFCNYHVKCWEVSFDLVIQLLNELNTNSSSINFNQNETPPTIPESHELAVGASYLKTMDLKSRDKGPRLRVTLLGE</sequence>
<dbReference type="AlphaFoldDB" id="A0A8H3QT62"/>
<dbReference type="EMBL" id="BLAL01000208">
    <property type="protein sequence ID" value="GES91850.1"/>
    <property type="molecule type" value="Genomic_DNA"/>
</dbReference>
<protein>
    <submittedName>
        <fullName evidence="1">Uncharacterized protein</fullName>
    </submittedName>
</protein>
<reference evidence="1" key="1">
    <citation type="submission" date="2019-10" db="EMBL/GenBank/DDBJ databases">
        <title>Conservation and host-specific expression of non-tandemly repeated heterogenous ribosome RNA gene in arbuscular mycorrhizal fungi.</title>
        <authorList>
            <person name="Maeda T."/>
            <person name="Kobayashi Y."/>
            <person name="Nakagawa T."/>
            <person name="Ezawa T."/>
            <person name="Yamaguchi K."/>
            <person name="Bino T."/>
            <person name="Nishimoto Y."/>
            <person name="Shigenobu S."/>
            <person name="Kawaguchi M."/>
        </authorList>
    </citation>
    <scope>NUCLEOTIDE SEQUENCE</scope>
    <source>
        <strain evidence="1">HR1</strain>
    </source>
</reference>
<comment type="caution">
    <text evidence="1">The sequence shown here is derived from an EMBL/GenBank/DDBJ whole genome shotgun (WGS) entry which is preliminary data.</text>
</comment>
<organism evidence="1 2">
    <name type="scientific">Rhizophagus clarus</name>
    <dbReference type="NCBI Taxonomy" id="94130"/>
    <lineage>
        <taxon>Eukaryota</taxon>
        <taxon>Fungi</taxon>
        <taxon>Fungi incertae sedis</taxon>
        <taxon>Mucoromycota</taxon>
        <taxon>Glomeromycotina</taxon>
        <taxon>Glomeromycetes</taxon>
        <taxon>Glomerales</taxon>
        <taxon>Glomeraceae</taxon>
        <taxon>Rhizophagus</taxon>
    </lineage>
</organism>
<evidence type="ECO:0000313" key="2">
    <source>
        <dbReference type="Proteomes" id="UP000615446"/>
    </source>
</evidence>
<name>A0A8H3QT62_9GLOM</name>
<accession>A0A8H3QT62</accession>
<dbReference type="Proteomes" id="UP000615446">
    <property type="component" value="Unassembled WGS sequence"/>
</dbReference>
<proteinExistence type="predicted"/>
<dbReference type="OrthoDB" id="10568118at2759"/>
<evidence type="ECO:0000313" key="1">
    <source>
        <dbReference type="EMBL" id="GES91850.1"/>
    </source>
</evidence>
<gene>
    <name evidence="1" type="ORF">RCL2_001865200</name>
</gene>